<dbReference type="PANTHER" id="PTHR30136">
    <property type="entry name" value="HELIX-TURN-HELIX TRANSCRIPTIONAL REGULATOR, ICLR FAMILY"/>
    <property type="match status" value="1"/>
</dbReference>
<dbReference type="InterPro" id="IPR014757">
    <property type="entry name" value="Tscrpt_reg_IclR_C"/>
</dbReference>
<dbReference type="SUPFAM" id="SSF46785">
    <property type="entry name" value="Winged helix' DNA-binding domain"/>
    <property type="match status" value="1"/>
</dbReference>
<keyword evidence="2" id="KW-0238">DNA-binding</keyword>
<gene>
    <name evidence="6" type="ORF">GCM10011400_15170</name>
</gene>
<protein>
    <submittedName>
        <fullName evidence="6">IclR family transcriptional regulator</fullName>
    </submittedName>
</protein>
<keyword evidence="3" id="KW-0804">Transcription</keyword>
<dbReference type="EMBL" id="BMHL01000002">
    <property type="protein sequence ID" value="GGC29519.1"/>
    <property type="molecule type" value="Genomic_DNA"/>
</dbReference>
<evidence type="ECO:0000313" key="6">
    <source>
        <dbReference type="EMBL" id="GGC29519.1"/>
    </source>
</evidence>
<dbReference type="Pfam" id="PF01614">
    <property type="entry name" value="IclR_C"/>
    <property type="match status" value="1"/>
</dbReference>
<dbReference type="Gene3D" id="3.30.450.40">
    <property type="match status" value="1"/>
</dbReference>
<sequence>MDEEKTKSGVKSVQMTFDILEGVVGAPDEIGVSELAVQLKTTKATVFRHLQTLLELGYLAQNPATSRYRPGMKAYLLSRAAASRIDLLGAAETSMRELREELGMSVVLSGLSARELTVLATVVGKAALEIGVRPGTSLALHANAQGYVALAFGHAELRAQLKKQELKAFTPHTVTAQTELDAIVRKTRERGYAVAFEVETLGISAVAAPILDSTACAVGALALVGSIQYIPKAPPAAIVDPLVRTALRISWNLGYKGSDLQQAQTGRPAKT</sequence>
<keyword evidence="7" id="KW-1185">Reference proteome</keyword>
<feature type="domain" description="HTH iclR-type" evidence="4">
    <location>
        <begin position="10"/>
        <end position="72"/>
    </location>
</feature>
<accession>A0ABQ1LV02</accession>
<dbReference type="SUPFAM" id="SSF55781">
    <property type="entry name" value="GAF domain-like"/>
    <property type="match status" value="1"/>
</dbReference>
<evidence type="ECO:0000313" key="7">
    <source>
        <dbReference type="Proteomes" id="UP000602004"/>
    </source>
</evidence>
<feature type="domain" description="IclR-ED" evidence="5">
    <location>
        <begin position="73"/>
        <end position="255"/>
    </location>
</feature>
<dbReference type="Gene3D" id="1.10.10.10">
    <property type="entry name" value="Winged helix-like DNA-binding domain superfamily/Winged helix DNA-binding domain"/>
    <property type="match status" value="1"/>
</dbReference>
<keyword evidence="1" id="KW-0805">Transcription regulation</keyword>
<evidence type="ECO:0000259" key="4">
    <source>
        <dbReference type="PROSITE" id="PS51077"/>
    </source>
</evidence>
<evidence type="ECO:0000256" key="2">
    <source>
        <dbReference type="ARBA" id="ARBA00023125"/>
    </source>
</evidence>
<comment type="caution">
    <text evidence="6">The sequence shown here is derived from an EMBL/GenBank/DDBJ whole genome shotgun (WGS) entry which is preliminary data.</text>
</comment>
<dbReference type="PANTHER" id="PTHR30136:SF8">
    <property type="entry name" value="TRANSCRIPTIONAL REGULATORY PROTEIN"/>
    <property type="match status" value="1"/>
</dbReference>
<evidence type="ECO:0000259" key="5">
    <source>
        <dbReference type="PROSITE" id="PS51078"/>
    </source>
</evidence>
<name>A0ABQ1LV02_9BURK</name>
<dbReference type="RefSeq" id="WP_115782693.1">
    <property type="nucleotide sequence ID" value="NZ_BMHL01000002.1"/>
</dbReference>
<dbReference type="InterPro" id="IPR005471">
    <property type="entry name" value="Tscrpt_reg_IclR_N"/>
</dbReference>
<evidence type="ECO:0000256" key="3">
    <source>
        <dbReference type="ARBA" id="ARBA00023163"/>
    </source>
</evidence>
<dbReference type="InterPro" id="IPR036390">
    <property type="entry name" value="WH_DNA-bd_sf"/>
</dbReference>
<proteinExistence type="predicted"/>
<dbReference type="Proteomes" id="UP000602004">
    <property type="component" value="Unassembled WGS sequence"/>
</dbReference>
<organism evidence="6 7">
    <name type="scientific">Paraburkholderia caffeinilytica</name>
    <dbReference type="NCBI Taxonomy" id="1761016"/>
    <lineage>
        <taxon>Bacteria</taxon>
        <taxon>Pseudomonadati</taxon>
        <taxon>Pseudomonadota</taxon>
        <taxon>Betaproteobacteria</taxon>
        <taxon>Burkholderiales</taxon>
        <taxon>Burkholderiaceae</taxon>
        <taxon>Paraburkholderia</taxon>
    </lineage>
</organism>
<dbReference type="PROSITE" id="PS51078">
    <property type="entry name" value="ICLR_ED"/>
    <property type="match status" value="1"/>
</dbReference>
<dbReference type="PROSITE" id="PS51077">
    <property type="entry name" value="HTH_ICLR"/>
    <property type="match status" value="1"/>
</dbReference>
<dbReference type="InterPro" id="IPR036388">
    <property type="entry name" value="WH-like_DNA-bd_sf"/>
</dbReference>
<dbReference type="Pfam" id="PF09339">
    <property type="entry name" value="HTH_IclR"/>
    <property type="match status" value="1"/>
</dbReference>
<dbReference type="SMART" id="SM00346">
    <property type="entry name" value="HTH_ICLR"/>
    <property type="match status" value="1"/>
</dbReference>
<dbReference type="InterPro" id="IPR050707">
    <property type="entry name" value="HTH_MetabolicPath_Reg"/>
</dbReference>
<evidence type="ECO:0000256" key="1">
    <source>
        <dbReference type="ARBA" id="ARBA00023015"/>
    </source>
</evidence>
<dbReference type="InterPro" id="IPR029016">
    <property type="entry name" value="GAF-like_dom_sf"/>
</dbReference>
<reference evidence="7" key="1">
    <citation type="journal article" date="2019" name="Int. J. Syst. Evol. Microbiol.">
        <title>The Global Catalogue of Microorganisms (GCM) 10K type strain sequencing project: providing services to taxonomists for standard genome sequencing and annotation.</title>
        <authorList>
            <consortium name="The Broad Institute Genomics Platform"/>
            <consortium name="The Broad Institute Genome Sequencing Center for Infectious Disease"/>
            <person name="Wu L."/>
            <person name="Ma J."/>
        </authorList>
    </citation>
    <scope>NUCLEOTIDE SEQUENCE [LARGE SCALE GENOMIC DNA]</scope>
    <source>
        <strain evidence="7">CGMCC 1.15103</strain>
    </source>
</reference>